<dbReference type="EMBL" id="LT559118">
    <property type="protein sequence ID" value="SBO92976.1"/>
    <property type="molecule type" value="Genomic_DNA"/>
</dbReference>
<sequence>MALPSLHEGLDEKAPVSDWPTLCRGLGPGYRHAWEKKLPLRKSVG</sequence>
<proteinExistence type="predicted"/>
<organism evidence="1">
    <name type="scientific">Nonomuraea gerenzanensis</name>
    <dbReference type="NCBI Taxonomy" id="93944"/>
    <lineage>
        <taxon>Bacteria</taxon>
        <taxon>Bacillati</taxon>
        <taxon>Actinomycetota</taxon>
        <taxon>Actinomycetes</taxon>
        <taxon>Streptosporangiales</taxon>
        <taxon>Streptosporangiaceae</taxon>
        <taxon>Nonomuraea</taxon>
    </lineage>
</organism>
<evidence type="ECO:0000313" key="1">
    <source>
        <dbReference type="EMBL" id="SBO92976.1"/>
    </source>
</evidence>
<name>A0A1M4E2I2_9ACTN</name>
<protein>
    <submittedName>
        <fullName evidence="1">Uncharacterized protein</fullName>
    </submittedName>
</protein>
<dbReference type="AlphaFoldDB" id="A0A1M4E2I2"/>
<accession>A0A1M4E2I2</accession>
<dbReference type="RefSeq" id="WP_225272215.1">
    <property type="nucleotide sequence ID" value="NZ_CP084058.1"/>
</dbReference>
<reference evidence="1" key="1">
    <citation type="submission" date="2016-04" db="EMBL/GenBank/DDBJ databases">
        <authorList>
            <person name="Evans L.H."/>
            <person name="Alamgir A."/>
            <person name="Owens N."/>
            <person name="Weber N.D."/>
            <person name="Virtaneva K."/>
            <person name="Barbian K."/>
            <person name="Babar A."/>
            <person name="Rosenke K."/>
        </authorList>
    </citation>
    <scope>NUCLEOTIDE SEQUENCE</scope>
    <source>
        <strain evidence="1">Nono1</strain>
    </source>
</reference>
<gene>
    <name evidence="1" type="ORF">BN4615_P2490</name>
</gene>